<evidence type="ECO:0000313" key="3">
    <source>
        <dbReference type="Proteomes" id="UP000326950"/>
    </source>
</evidence>
<dbReference type="Proteomes" id="UP000326950">
    <property type="component" value="Unassembled WGS sequence"/>
</dbReference>
<organism evidence="2 3">
    <name type="scientific">Aspergillus tamarii</name>
    <dbReference type="NCBI Taxonomy" id="41984"/>
    <lineage>
        <taxon>Eukaryota</taxon>
        <taxon>Fungi</taxon>
        <taxon>Dikarya</taxon>
        <taxon>Ascomycota</taxon>
        <taxon>Pezizomycotina</taxon>
        <taxon>Eurotiomycetes</taxon>
        <taxon>Eurotiomycetidae</taxon>
        <taxon>Eurotiales</taxon>
        <taxon>Aspergillaceae</taxon>
        <taxon>Aspergillus</taxon>
        <taxon>Aspergillus subgen. Circumdati</taxon>
    </lineage>
</organism>
<evidence type="ECO:0000256" key="1">
    <source>
        <dbReference type="SAM" id="Phobius"/>
    </source>
</evidence>
<name>A0A5N6UAD8_ASPTM</name>
<keyword evidence="1" id="KW-1133">Transmembrane helix</keyword>
<dbReference type="AlphaFoldDB" id="A0A5N6UAD8"/>
<keyword evidence="3" id="KW-1185">Reference proteome</keyword>
<accession>A0A5N6UAD8</accession>
<proteinExistence type="predicted"/>
<sequence>MVQFAFFVPTGPSVCLLHAYLVSVIRKMANMKNAAAIETEREPVSYKENVKLVFPTQNTSACSMSQPS</sequence>
<keyword evidence="1" id="KW-0472">Membrane</keyword>
<evidence type="ECO:0000313" key="2">
    <source>
        <dbReference type="EMBL" id="KAE8155564.1"/>
    </source>
</evidence>
<feature type="transmembrane region" description="Helical" evidence="1">
    <location>
        <begin position="6"/>
        <end position="25"/>
    </location>
</feature>
<reference evidence="2 3" key="1">
    <citation type="submission" date="2019-04" db="EMBL/GenBank/DDBJ databases">
        <title>Friends and foes A comparative genomics study of 23 Aspergillus species from section Flavi.</title>
        <authorList>
            <consortium name="DOE Joint Genome Institute"/>
            <person name="Kjaerbolling I."/>
            <person name="Vesth T."/>
            <person name="Frisvad J.C."/>
            <person name="Nybo J.L."/>
            <person name="Theobald S."/>
            <person name="Kildgaard S."/>
            <person name="Isbrandt T."/>
            <person name="Kuo A."/>
            <person name="Sato A."/>
            <person name="Lyhne E.K."/>
            <person name="Kogle M.E."/>
            <person name="Wiebenga A."/>
            <person name="Kun R.S."/>
            <person name="Lubbers R.J."/>
            <person name="Makela M.R."/>
            <person name="Barry K."/>
            <person name="Chovatia M."/>
            <person name="Clum A."/>
            <person name="Daum C."/>
            <person name="Haridas S."/>
            <person name="He G."/>
            <person name="LaButti K."/>
            <person name="Lipzen A."/>
            <person name="Mondo S."/>
            <person name="Riley R."/>
            <person name="Salamov A."/>
            <person name="Simmons B.A."/>
            <person name="Magnuson J.K."/>
            <person name="Henrissat B."/>
            <person name="Mortensen U.H."/>
            <person name="Larsen T.O."/>
            <person name="Devries R.P."/>
            <person name="Grigoriev I.V."/>
            <person name="Machida M."/>
            <person name="Baker S.E."/>
            <person name="Andersen M.R."/>
        </authorList>
    </citation>
    <scope>NUCLEOTIDE SEQUENCE [LARGE SCALE GENOMIC DNA]</scope>
    <source>
        <strain evidence="2 3">CBS 117626</strain>
    </source>
</reference>
<gene>
    <name evidence="2" type="ORF">BDV40DRAFT_283446</name>
</gene>
<keyword evidence="1" id="KW-0812">Transmembrane</keyword>
<dbReference type="EMBL" id="ML738832">
    <property type="protein sequence ID" value="KAE8155564.1"/>
    <property type="molecule type" value="Genomic_DNA"/>
</dbReference>
<protein>
    <submittedName>
        <fullName evidence="2">Uncharacterized protein</fullName>
    </submittedName>
</protein>